<dbReference type="InterPro" id="IPR038282">
    <property type="entry name" value="DUF2267_sf"/>
</dbReference>
<evidence type="ECO:0000313" key="2">
    <source>
        <dbReference type="Proteomes" id="UP000657574"/>
    </source>
</evidence>
<reference evidence="1" key="1">
    <citation type="journal article" date="2014" name="Int. J. Syst. Evol. Microbiol.">
        <title>Complete genome sequence of Corynebacterium casei LMG S-19264T (=DSM 44701T), isolated from a smear-ripened cheese.</title>
        <authorList>
            <consortium name="US DOE Joint Genome Institute (JGI-PGF)"/>
            <person name="Walter F."/>
            <person name="Albersmeier A."/>
            <person name="Kalinowski J."/>
            <person name="Ruckert C."/>
        </authorList>
    </citation>
    <scope>NUCLEOTIDE SEQUENCE</scope>
    <source>
        <strain evidence="1">JCM 3086</strain>
    </source>
</reference>
<dbReference type="InterPro" id="IPR018727">
    <property type="entry name" value="DUF2267"/>
</dbReference>
<proteinExistence type="predicted"/>
<keyword evidence="2" id="KW-1185">Reference proteome</keyword>
<gene>
    <name evidence="1" type="ORF">GCM10010121_091920</name>
</gene>
<evidence type="ECO:0008006" key="3">
    <source>
        <dbReference type="Google" id="ProtNLM"/>
    </source>
</evidence>
<dbReference type="Proteomes" id="UP000657574">
    <property type="component" value="Unassembled WGS sequence"/>
</dbReference>
<accession>A0A917P8N2</accession>
<name>A0A917P8N2_9ACTN</name>
<protein>
    <recommendedName>
        <fullName evidence="3">DUF2267 domain-containing protein</fullName>
    </recommendedName>
</protein>
<dbReference type="EMBL" id="BMQA01000094">
    <property type="protein sequence ID" value="GGJ66868.1"/>
    <property type="molecule type" value="Genomic_DNA"/>
</dbReference>
<comment type="caution">
    <text evidence="1">The sequence shown here is derived from an EMBL/GenBank/DDBJ whole genome shotgun (WGS) entry which is preliminary data.</text>
</comment>
<dbReference type="Gene3D" id="1.10.490.110">
    <property type="entry name" value="Uncharacterized conserved protein DUF2267"/>
    <property type="match status" value="1"/>
</dbReference>
<reference evidence="1" key="2">
    <citation type="submission" date="2020-09" db="EMBL/GenBank/DDBJ databases">
        <authorList>
            <person name="Sun Q."/>
            <person name="Ohkuma M."/>
        </authorList>
    </citation>
    <scope>NUCLEOTIDE SEQUENCE</scope>
    <source>
        <strain evidence="1">JCM 3086</strain>
    </source>
</reference>
<evidence type="ECO:0000313" key="1">
    <source>
        <dbReference type="EMBL" id="GGJ66868.1"/>
    </source>
</evidence>
<sequence length="124" mass="13596">MTFEQLLEKVRYEGAYPARAQAEEVVHAVLAAFGRQLTGDEHVELTARLPQEAAVSFTTEIPAIEPLTGWGFVKDLASHTGGTAATTRWDTGTVLRVVAQLAGEELISRSIVQLPWLRTAVRPR</sequence>
<dbReference type="AlphaFoldDB" id="A0A917P8N2"/>
<organism evidence="1 2">
    <name type="scientific">Streptomyces brasiliensis</name>
    <dbReference type="NCBI Taxonomy" id="1954"/>
    <lineage>
        <taxon>Bacteria</taxon>
        <taxon>Bacillati</taxon>
        <taxon>Actinomycetota</taxon>
        <taxon>Actinomycetes</taxon>
        <taxon>Kitasatosporales</taxon>
        <taxon>Streptomycetaceae</taxon>
        <taxon>Streptomyces</taxon>
    </lineage>
</organism>
<dbReference type="Pfam" id="PF10025">
    <property type="entry name" value="DUF2267"/>
    <property type="match status" value="1"/>
</dbReference>